<dbReference type="RefSeq" id="WP_007288014.1">
    <property type="nucleotide sequence ID" value="NZ_AAWL01000001.1"/>
</dbReference>
<organism evidence="5 6">
    <name type="scientific">Thermosinus carboxydivorans Nor1</name>
    <dbReference type="NCBI Taxonomy" id="401526"/>
    <lineage>
        <taxon>Bacteria</taxon>
        <taxon>Bacillati</taxon>
        <taxon>Bacillota</taxon>
        <taxon>Negativicutes</taxon>
        <taxon>Selenomonadales</taxon>
        <taxon>Sporomusaceae</taxon>
        <taxon>Thermosinus</taxon>
    </lineage>
</organism>
<dbReference type="InterPro" id="IPR006143">
    <property type="entry name" value="RND_pump_MFP"/>
</dbReference>
<dbReference type="Proteomes" id="UP000005139">
    <property type="component" value="Unassembled WGS sequence"/>
</dbReference>
<dbReference type="InterPro" id="IPR058637">
    <property type="entry name" value="YknX-like_C"/>
</dbReference>
<dbReference type="GO" id="GO:1990281">
    <property type="term" value="C:efflux pump complex"/>
    <property type="evidence" value="ECO:0007669"/>
    <property type="project" value="TreeGrafter"/>
</dbReference>
<dbReference type="Pfam" id="PF25954">
    <property type="entry name" value="Beta-barrel_RND_2"/>
    <property type="match status" value="1"/>
</dbReference>
<dbReference type="Pfam" id="PF25989">
    <property type="entry name" value="YknX_C"/>
    <property type="match status" value="1"/>
</dbReference>
<dbReference type="Gene3D" id="2.40.420.20">
    <property type="match status" value="1"/>
</dbReference>
<dbReference type="Gene3D" id="2.40.50.100">
    <property type="match status" value="1"/>
</dbReference>
<evidence type="ECO:0000256" key="1">
    <source>
        <dbReference type="ARBA" id="ARBA00009477"/>
    </source>
</evidence>
<evidence type="ECO:0000313" key="5">
    <source>
        <dbReference type="EMBL" id="EAX48807.1"/>
    </source>
</evidence>
<dbReference type="PANTHER" id="PTHR30469">
    <property type="entry name" value="MULTIDRUG RESISTANCE PROTEIN MDTA"/>
    <property type="match status" value="1"/>
</dbReference>
<reference evidence="5 6" key="2">
    <citation type="submission" date="2007-01" db="EMBL/GenBank/DDBJ databases">
        <title>Sequencing of the draft genome and assembly of Thermosinus carboxydivorans Nor1.</title>
        <authorList>
            <consortium name="US DOE Joint Genome Institute (JGI-PGF)"/>
            <person name="Copeland A."/>
            <person name="Lucas S."/>
            <person name="Lapidus A."/>
            <person name="Barry K."/>
            <person name="Glavina del Rio T."/>
            <person name="Dalin E."/>
            <person name="Tice H."/>
            <person name="Bruce D."/>
            <person name="Pitluck S."/>
            <person name="Richardson P."/>
        </authorList>
    </citation>
    <scope>NUCLEOTIDE SEQUENCE [LARGE SCALE GENOMIC DNA]</scope>
    <source>
        <strain evidence="5 6">Nor1</strain>
    </source>
</reference>
<dbReference type="InterPro" id="IPR058647">
    <property type="entry name" value="BSH_CzcB-like"/>
</dbReference>
<proteinExistence type="inferred from homology"/>
<evidence type="ECO:0000259" key="3">
    <source>
        <dbReference type="Pfam" id="PF25973"/>
    </source>
</evidence>
<dbReference type="Gene3D" id="2.40.30.170">
    <property type="match status" value="1"/>
</dbReference>
<dbReference type="InterPro" id="IPR058792">
    <property type="entry name" value="Beta-barrel_RND_2"/>
</dbReference>
<dbReference type="FunFam" id="2.40.30.170:FF:000010">
    <property type="entry name" value="Efflux RND transporter periplasmic adaptor subunit"/>
    <property type="match status" value="1"/>
</dbReference>
<comment type="caution">
    <text evidence="5">The sequence shown here is derived from an EMBL/GenBank/DDBJ whole genome shotgun (WGS) entry which is preliminary data.</text>
</comment>
<name>A1HLV3_9FIRM</name>
<dbReference type="Pfam" id="PF25973">
    <property type="entry name" value="BSH_CzcB"/>
    <property type="match status" value="1"/>
</dbReference>
<comment type="similarity">
    <text evidence="1">Belongs to the membrane fusion protein (MFP) (TC 8.A.1) family.</text>
</comment>
<evidence type="ECO:0000259" key="2">
    <source>
        <dbReference type="Pfam" id="PF25954"/>
    </source>
</evidence>
<evidence type="ECO:0000313" key="6">
    <source>
        <dbReference type="Proteomes" id="UP000005139"/>
    </source>
</evidence>
<feature type="domain" description="CusB-like beta-barrel" evidence="2">
    <location>
        <begin position="215"/>
        <end position="289"/>
    </location>
</feature>
<dbReference type="eggNOG" id="COG0845">
    <property type="taxonomic scope" value="Bacteria"/>
</dbReference>
<protein>
    <submittedName>
        <fullName evidence="5">Efflux transporter, RND family, MFP subunit</fullName>
    </submittedName>
</protein>
<sequence precursor="true">MRGFKRKYWIVPIMAAIALILAVQKGIIPIGQAQKEAPAASALAVTVAEASMRGKVPKITLTGTIEGETSATVSAKIAGRIEQVLVQDGQRVTAGQPLVTLESVELANAVRMAQDAVTRAQANYDNVQADYQRYLTLYQQNAISRQMLDSVETRLKVAQADLSSAYANLSSARQQYGYATVTAPVDGIVANKTATIGQVVAAGMQLLTVEDINNVYAVVNIEQKDAGAVRVGQTAEITVDAYPGRTFTGKVAVINPAAGASSRMFRTKIAIDNAEGLLKPGMFVKVQLITGEEAPVLTVPQAALFQKQGLYYVYVVDGDKAVRRQVEIGAPLGDYIEIKSGLTAGQLVAITNVNKLKDGDAIFVAK</sequence>
<dbReference type="NCBIfam" id="TIGR01730">
    <property type="entry name" value="RND_mfp"/>
    <property type="match status" value="1"/>
</dbReference>
<dbReference type="SUPFAM" id="SSF111369">
    <property type="entry name" value="HlyD-like secretion proteins"/>
    <property type="match status" value="1"/>
</dbReference>
<gene>
    <name evidence="5" type="ORF">TcarDRAFT_2496</name>
</gene>
<dbReference type="EMBL" id="AAWL01000001">
    <property type="protein sequence ID" value="EAX48807.1"/>
    <property type="molecule type" value="Genomic_DNA"/>
</dbReference>
<accession>A1HLV3</accession>
<feature type="domain" description="CzcB-like barrel-sandwich hybrid" evidence="3">
    <location>
        <begin position="70"/>
        <end position="211"/>
    </location>
</feature>
<evidence type="ECO:0000259" key="4">
    <source>
        <dbReference type="Pfam" id="PF25989"/>
    </source>
</evidence>
<feature type="domain" description="YknX-like C-terminal permuted SH3-like" evidence="4">
    <location>
        <begin position="296"/>
        <end position="362"/>
    </location>
</feature>
<dbReference type="Gene3D" id="1.10.287.470">
    <property type="entry name" value="Helix hairpin bin"/>
    <property type="match status" value="1"/>
</dbReference>
<dbReference type="GO" id="GO:0015562">
    <property type="term" value="F:efflux transmembrane transporter activity"/>
    <property type="evidence" value="ECO:0007669"/>
    <property type="project" value="TreeGrafter"/>
</dbReference>
<reference evidence="5 6" key="1">
    <citation type="submission" date="2007-01" db="EMBL/GenBank/DDBJ databases">
        <title>Annotation of the draft genome assembly of Thermosinus carboxydivorans Nor1.</title>
        <authorList>
            <consortium name="US DOE Joint Genome Institute (JGI-ORNL)"/>
            <person name="Larimer F."/>
            <person name="Land M."/>
            <person name="Hauser L."/>
        </authorList>
    </citation>
    <scope>NUCLEOTIDE SEQUENCE [LARGE SCALE GENOMIC DNA]</scope>
    <source>
        <strain evidence="5 6">Nor1</strain>
    </source>
</reference>
<keyword evidence="6" id="KW-1185">Reference proteome</keyword>
<dbReference type="AlphaFoldDB" id="A1HLV3"/>
<dbReference type="OrthoDB" id="5392603at2"/>